<accession>A0A1A8R6G4</accession>
<name>A0A1A8R6G4_9TELE</name>
<reference evidence="1" key="1">
    <citation type="submission" date="2016-05" db="EMBL/GenBank/DDBJ databases">
        <authorList>
            <person name="Lavstsen T."/>
            <person name="Jespersen J.S."/>
        </authorList>
    </citation>
    <scope>NUCLEOTIDE SEQUENCE</scope>
    <source>
        <tissue evidence="1">Brain</tissue>
    </source>
</reference>
<dbReference type="AlphaFoldDB" id="A0A1A8R6G4"/>
<reference evidence="1" key="2">
    <citation type="submission" date="2016-06" db="EMBL/GenBank/DDBJ databases">
        <title>The genome of a short-lived fish provides insights into sex chromosome evolution and the genetic control of aging.</title>
        <authorList>
            <person name="Reichwald K."/>
            <person name="Felder M."/>
            <person name="Petzold A."/>
            <person name="Koch P."/>
            <person name="Groth M."/>
            <person name="Platzer M."/>
        </authorList>
    </citation>
    <scope>NUCLEOTIDE SEQUENCE</scope>
    <source>
        <tissue evidence="1">Brain</tissue>
    </source>
</reference>
<sequence length="99" mass="10902">DANLFYLSGLTSSYLYFSDAIIISDGEWDEIPLEELTCTTPPPSPQDDLSKINRAVYNLRGGPNLIPVVKGLIGTRLLPPALFYIHQTRQAVRSQANPG</sequence>
<evidence type="ECO:0000313" key="1">
    <source>
        <dbReference type="EMBL" id="SBS01670.1"/>
    </source>
</evidence>
<gene>
    <name evidence="1" type="primary">WIPF3</name>
</gene>
<proteinExistence type="predicted"/>
<dbReference type="EMBL" id="HAEH01015040">
    <property type="protein sequence ID" value="SBS01670.1"/>
    <property type="molecule type" value="Transcribed_RNA"/>
</dbReference>
<feature type="non-terminal residue" evidence="1">
    <location>
        <position position="99"/>
    </location>
</feature>
<protein>
    <submittedName>
        <fullName evidence="1">WAS/WASL interacting protein family, member 3</fullName>
    </submittedName>
</protein>
<feature type="non-terminal residue" evidence="1">
    <location>
        <position position="1"/>
    </location>
</feature>
<organism evidence="1">
    <name type="scientific">Nothobranchius rachovii</name>
    <name type="common">bluefin notho</name>
    <dbReference type="NCBI Taxonomy" id="451742"/>
    <lineage>
        <taxon>Eukaryota</taxon>
        <taxon>Metazoa</taxon>
        <taxon>Chordata</taxon>
        <taxon>Craniata</taxon>
        <taxon>Vertebrata</taxon>
        <taxon>Euteleostomi</taxon>
        <taxon>Actinopterygii</taxon>
        <taxon>Neopterygii</taxon>
        <taxon>Teleostei</taxon>
        <taxon>Neoteleostei</taxon>
        <taxon>Acanthomorphata</taxon>
        <taxon>Ovalentaria</taxon>
        <taxon>Atherinomorphae</taxon>
        <taxon>Cyprinodontiformes</taxon>
        <taxon>Nothobranchiidae</taxon>
        <taxon>Nothobranchius</taxon>
    </lineage>
</organism>